<dbReference type="PROSITE" id="PS51420">
    <property type="entry name" value="RHO"/>
    <property type="match status" value="1"/>
</dbReference>
<sequence>MDVYKILFIGSDSSQKTRFLTVYQTGNINPEYIPPFFENFIQTLEFNGKKQVFSYWDSNGQEDEDESKIRLLSYPGTNLFAFCYFIGDPSSFKLIETSFYPEAHKANPSAFSILIGLGKEERSKNHYKKLVSPKEALEAVVRMNFARYFECDLKDYKSIKNVILDLSNFICSQQKVNPSRDLEKKHEIKIDIKTNEKKKNQKTKSKSKSKSKTKTKTKTTDNKKNLSYKIVFVGDVESQKTKILYSIKTWKKTNDYIPSSVGNFNKELNIEGDKVICLFWDTSGQENLENLRILSYSQSDLIVFCYSRKNLETLKNIQNKWFPESQKFCPKAKSIIFGIEGKKKTENFPNQKVEEVSKSISAINSFVINKFDFENAFKAIEKTIKLI</sequence>
<accession>A0A9Q0LLC5</accession>
<dbReference type="PANTHER" id="PTHR24072">
    <property type="entry name" value="RHO FAMILY GTPASE"/>
    <property type="match status" value="1"/>
</dbReference>
<evidence type="ECO:0000256" key="2">
    <source>
        <dbReference type="ARBA" id="ARBA00023134"/>
    </source>
</evidence>
<feature type="region of interest" description="Disordered" evidence="3">
    <location>
        <begin position="192"/>
        <end position="219"/>
    </location>
</feature>
<feature type="compositionally biased region" description="Basic residues" evidence="3">
    <location>
        <begin position="199"/>
        <end position="217"/>
    </location>
</feature>
<dbReference type="OrthoDB" id="19923at2759"/>
<keyword evidence="2" id="KW-0342">GTP-binding</keyword>
<dbReference type="SUPFAM" id="SSF52540">
    <property type="entry name" value="P-loop containing nucleoside triphosphate hydrolases"/>
    <property type="match status" value="2"/>
</dbReference>
<dbReference type="InterPro" id="IPR027417">
    <property type="entry name" value="P-loop_NTPase"/>
</dbReference>
<dbReference type="GO" id="GO:0007264">
    <property type="term" value="P:small GTPase-mediated signal transduction"/>
    <property type="evidence" value="ECO:0007669"/>
    <property type="project" value="InterPro"/>
</dbReference>
<comment type="caution">
    <text evidence="4">The sequence shown here is derived from an EMBL/GenBank/DDBJ whole genome shotgun (WGS) entry which is preliminary data.</text>
</comment>
<dbReference type="GO" id="GO:0003924">
    <property type="term" value="F:GTPase activity"/>
    <property type="evidence" value="ECO:0007669"/>
    <property type="project" value="InterPro"/>
</dbReference>
<evidence type="ECO:0000313" key="4">
    <source>
        <dbReference type="EMBL" id="KAJ5075032.1"/>
    </source>
</evidence>
<evidence type="ECO:0000313" key="5">
    <source>
        <dbReference type="Proteomes" id="UP001149090"/>
    </source>
</evidence>
<keyword evidence="5" id="KW-1185">Reference proteome</keyword>
<dbReference type="SMART" id="SM00174">
    <property type="entry name" value="RHO"/>
    <property type="match status" value="1"/>
</dbReference>
<dbReference type="Gene3D" id="3.40.50.300">
    <property type="entry name" value="P-loop containing nucleotide triphosphate hydrolases"/>
    <property type="match status" value="2"/>
</dbReference>
<dbReference type="EMBL" id="JAPDFW010000067">
    <property type="protein sequence ID" value="KAJ5075032.1"/>
    <property type="molecule type" value="Genomic_DNA"/>
</dbReference>
<dbReference type="Pfam" id="PF00071">
    <property type="entry name" value="Ras"/>
    <property type="match status" value="2"/>
</dbReference>
<proteinExistence type="predicted"/>
<evidence type="ECO:0000256" key="3">
    <source>
        <dbReference type="SAM" id="MobiDB-lite"/>
    </source>
</evidence>
<name>A0A9Q0LLC5_ANAIG</name>
<dbReference type="Proteomes" id="UP001149090">
    <property type="component" value="Unassembled WGS sequence"/>
</dbReference>
<dbReference type="InterPro" id="IPR003578">
    <property type="entry name" value="Small_GTPase_Rho"/>
</dbReference>
<evidence type="ECO:0000256" key="1">
    <source>
        <dbReference type="ARBA" id="ARBA00022741"/>
    </source>
</evidence>
<dbReference type="InterPro" id="IPR001806">
    <property type="entry name" value="Small_GTPase"/>
</dbReference>
<reference evidence="4" key="1">
    <citation type="submission" date="2022-10" db="EMBL/GenBank/DDBJ databases">
        <title>Novel sulphate-reducing endosymbionts in the free-living metamonad Anaeramoeba.</title>
        <authorList>
            <person name="Jerlstrom-Hultqvist J."/>
            <person name="Cepicka I."/>
            <person name="Gallot-Lavallee L."/>
            <person name="Salas-Leiva D."/>
            <person name="Curtis B.A."/>
            <person name="Zahonova K."/>
            <person name="Pipaliya S."/>
            <person name="Dacks J."/>
            <person name="Roger A.J."/>
        </authorList>
    </citation>
    <scope>NUCLEOTIDE SEQUENCE</scope>
    <source>
        <strain evidence="4">BMAN</strain>
    </source>
</reference>
<gene>
    <name evidence="4" type="ORF">M0811_07736</name>
</gene>
<organism evidence="4 5">
    <name type="scientific">Anaeramoeba ignava</name>
    <name type="common">Anaerobic marine amoeba</name>
    <dbReference type="NCBI Taxonomy" id="1746090"/>
    <lineage>
        <taxon>Eukaryota</taxon>
        <taxon>Metamonada</taxon>
        <taxon>Anaeramoebidae</taxon>
        <taxon>Anaeramoeba</taxon>
    </lineage>
</organism>
<protein>
    <submittedName>
        <fullName evidence="4">Ras-like gtp-binding protein rhol</fullName>
    </submittedName>
</protein>
<dbReference type="GO" id="GO:0005525">
    <property type="term" value="F:GTP binding"/>
    <property type="evidence" value="ECO:0007669"/>
    <property type="project" value="UniProtKB-KW"/>
</dbReference>
<keyword evidence="1" id="KW-0547">Nucleotide-binding</keyword>
<dbReference type="PROSITE" id="PS51419">
    <property type="entry name" value="RAB"/>
    <property type="match status" value="1"/>
</dbReference>
<dbReference type="PRINTS" id="PR00449">
    <property type="entry name" value="RASTRNSFRMNG"/>
</dbReference>
<dbReference type="AlphaFoldDB" id="A0A9Q0LLC5"/>